<proteinExistence type="predicted"/>
<name>H0I090_9HYPH</name>
<evidence type="ECO:0000313" key="2">
    <source>
        <dbReference type="Proteomes" id="UP000003250"/>
    </source>
</evidence>
<gene>
    <name evidence="1" type="ORF">MAXJ12_29385</name>
</gene>
<dbReference type="EMBL" id="AHAM01000262">
    <property type="protein sequence ID" value="EHK53636.1"/>
    <property type="molecule type" value="Genomic_DNA"/>
</dbReference>
<organism evidence="1 2">
    <name type="scientific">Mesorhizobium alhagi CCNWXJ12-2</name>
    <dbReference type="NCBI Taxonomy" id="1107882"/>
    <lineage>
        <taxon>Bacteria</taxon>
        <taxon>Pseudomonadati</taxon>
        <taxon>Pseudomonadota</taxon>
        <taxon>Alphaproteobacteria</taxon>
        <taxon>Hyphomicrobiales</taxon>
        <taxon>Phyllobacteriaceae</taxon>
        <taxon>Allomesorhizobium</taxon>
    </lineage>
</organism>
<sequence>MVFGVAQRRLLDRRGLGGDIQQVKLAQGLIQASSAIAASADLRSYRIVPLFESLEVSARVRFHFVVGKGLGSDIQVRHGGCSLYSEVIITLFRMQGALVTLLHPVRTPIAAETDVTLFPLIYYYKEQNKKQIRKSVTPHKPRLRLGRAPLRLTRALRALVCLRSLEHFCTFLPEKVLRGPKPCSGEVCAGRSSHGCEETLPPTGRLERTLPAIG</sequence>
<keyword evidence="2" id="KW-1185">Reference proteome</keyword>
<accession>H0I090</accession>
<evidence type="ECO:0000313" key="1">
    <source>
        <dbReference type="EMBL" id="EHK53636.1"/>
    </source>
</evidence>
<dbReference type="Proteomes" id="UP000003250">
    <property type="component" value="Unassembled WGS sequence"/>
</dbReference>
<dbReference type="AlphaFoldDB" id="H0I090"/>
<reference evidence="1 2" key="1">
    <citation type="journal article" date="2012" name="J. Bacteriol.">
        <title>Draft Genome Sequence of Mesorhizobium alhagi CCNWXJ12-2T, a Novel Salt-Resistant Species Isolated from the Desert of Northwestern China.</title>
        <authorList>
            <person name="Zhou M."/>
            <person name="Chen W."/>
            <person name="Chen H."/>
            <person name="Wei G."/>
        </authorList>
    </citation>
    <scope>NUCLEOTIDE SEQUENCE [LARGE SCALE GENOMIC DNA]</scope>
    <source>
        <strain evidence="1 2">CCNWXJ12-2</strain>
    </source>
</reference>
<protein>
    <submittedName>
        <fullName evidence="1">Uncharacterized protein</fullName>
    </submittedName>
</protein>